<organism evidence="2 3">
    <name type="scientific">Actinomadura adrarensis</name>
    <dbReference type="NCBI Taxonomy" id="1819600"/>
    <lineage>
        <taxon>Bacteria</taxon>
        <taxon>Bacillati</taxon>
        <taxon>Actinomycetota</taxon>
        <taxon>Actinomycetes</taxon>
        <taxon>Streptosporangiales</taxon>
        <taxon>Thermomonosporaceae</taxon>
        <taxon>Actinomadura</taxon>
    </lineage>
</organism>
<feature type="transmembrane region" description="Helical" evidence="1">
    <location>
        <begin position="27"/>
        <end position="47"/>
    </location>
</feature>
<keyword evidence="3" id="KW-1185">Reference proteome</keyword>
<name>A0ABW3CGQ9_9ACTN</name>
<sequence length="68" mass="7183">MTASRTISSRTGSKRTSGVGAMILRRLLVAVPVLLVMSIAVFLMGAASPFDPLYQYYGAAIFTAGEAE</sequence>
<dbReference type="EMBL" id="JBHTIR010001893">
    <property type="protein sequence ID" value="MFD0853110.1"/>
    <property type="molecule type" value="Genomic_DNA"/>
</dbReference>
<evidence type="ECO:0000256" key="1">
    <source>
        <dbReference type="SAM" id="Phobius"/>
    </source>
</evidence>
<keyword evidence="1" id="KW-1133">Transmembrane helix</keyword>
<evidence type="ECO:0008006" key="4">
    <source>
        <dbReference type="Google" id="ProtNLM"/>
    </source>
</evidence>
<reference evidence="3" key="1">
    <citation type="journal article" date="2019" name="Int. J. Syst. Evol. Microbiol.">
        <title>The Global Catalogue of Microorganisms (GCM) 10K type strain sequencing project: providing services to taxonomists for standard genome sequencing and annotation.</title>
        <authorList>
            <consortium name="The Broad Institute Genomics Platform"/>
            <consortium name="The Broad Institute Genome Sequencing Center for Infectious Disease"/>
            <person name="Wu L."/>
            <person name="Ma J."/>
        </authorList>
    </citation>
    <scope>NUCLEOTIDE SEQUENCE [LARGE SCALE GENOMIC DNA]</scope>
    <source>
        <strain evidence="3">JCM 31696</strain>
    </source>
</reference>
<accession>A0ABW3CGQ9</accession>
<proteinExistence type="predicted"/>
<evidence type="ECO:0000313" key="2">
    <source>
        <dbReference type="EMBL" id="MFD0853110.1"/>
    </source>
</evidence>
<feature type="non-terminal residue" evidence="2">
    <location>
        <position position="68"/>
    </location>
</feature>
<gene>
    <name evidence="2" type="ORF">ACFQ07_12795</name>
</gene>
<dbReference type="Proteomes" id="UP001597083">
    <property type="component" value="Unassembled WGS sequence"/>
</dbReference>
<keyword evidence="1" id="KW-0812">Transmembrane</keyword>
<comment type="caution">
    <text evidence="2">The sequence shown here is derived from an EMBL/GenBank/DDBJ whole genome shotgun (WGS) entry which is preliminary data.</text>
</comment>
<protein>
    <recommendedName>
        <fullName evidence="4">ABC transporter permease</fullName>
    </recommendedName>
</protein>
<evidence type="ECO:0000313" key="3">
    <source>
        <dbReference type="Proteomes" id="UP001597083"/>
    </source>
</evidence>
<keyword evidence="1" id="KW-0472">Membrane</keyword>